<feature type="domain" description="Pre-rRNA-processing protein Ipi1 N-terminal" evidence="6">
    <location>
        <begin position="140"/>
        <end position="239"/>
    </location>
</feature>
<comment type="function">
    <text evidence="1 5">Component of the RIX1 complex required for processing of ITS2 sequences from 35S pre-rRNA.</text>
</comment>
<sequence length="663" mass="74423">MPKSSKKKKERASDFTKAKLKLGKGKKAAINATDTSFKAKSINIPTQNIDVPRDEDEALTRKSQTFSQVLSRLRHYNATVRKDSLYGLKEILRQTGMDNDEMLSRVFEVCGRLVGDEDTAVRKALIEAARWITNAVSISKLEPHVPLLLLHVLSNMAHIFPEVRIDAIRVLRILLDRVPSAVILDCSRTQSTGRILDAFRSILQIKHRGAGEHVVGSTSSVILSPPTKSEILSCLRSFLAALSNSVSDEISMAPLWYLRNSFDSRESFEAFQACLSASMTEVVHWSDSELDLEDWLPHKHLTRTSFPCVADINITSDRDMNLLGMQSADYLRECVEDFTPALADMVLDASSIAISYETTTQEQHYAEIVWLSLSILEIIFASVTHGAGQSDTYSEARYSPQLDNVLNKLAGSFPNIFQRNIEDAQVVSTFGASNRCYCQLVALHQLASRRSSPSASRRLKSTLTYVLEWLDERTLCTVEEYLSMIPVTWCLLNTQGVAEDTWSSPTRLFTALVNHAERLSIVASVKDTAFDYIGRLILLQENRHYLGHFRLRETDSMSAWLLDIPRLLWELGAKQLQLTEKICLFLLRALQQRSQTISSVSMLLAKRLIPFFYIQHPTRGPTRGPCGQLPPALQRLCCDMAASCLESVELQIAVAQFRTASTT</sequence>
<dbReference type="GO" id="GO:0006364">
    <property type="term" value="P:rRNA processing"/>
    <property type="evidence" value="ECO:0007669"/>
    <property type="project" value="UniProtKB-UniRule"/>
</dbReference>
<evidence type="ECO:0000256" key="4">
    <source>
        <dbReference type="ARBA" id="ARBA00023242"/>
    </source>
</evidence>
<dbReference type="GO" id="GO:0120330">
    <property type="term" value="C:rixosome complex"/>
    <property type="evidence" value="ECO:0007669"/>
    <property type="project" value="UniProtKB-UniRule"/>
</dbReference>
<evidence type="ECO:0000256" key="2">
    <source>
        <dbReference type="ARBA" id="ARBA00004123"/>
    </source>
</evidence>
<name>A0A167LU29_CALVF</name>
<protein>
    <recommendedName>
        <fullName evidence="5">Pre-rRNA-processing protein</fullName>
    </recommendedName>
</protein>
<dbReference type="Proteomes" id="UP000076738">
    <property type="component" value="Unassembled WGS sequence"/>
</dbReference>
<dbReference type="STRING" id="1330018.A0A167LU29"/>
<keyword evidence="4 5" id="KW-0539">Nucleus</keyword>
<keyword evidence="5" id="KW-0698">rRNA processing</keyword>
<dbReference type="EMBL" id="KV417286">
    <property type="protein sequence ID" value="KZO96031.1"/>
    <property type="molecule type" value="Genomic_DNA"/>
</dbReference>
<evidence type="ECO:0000313" key="8">
    <source>
        <dbReference type="Proteomes" id="UP000076738"/>
    </source>
</evidence>
<proteinExistence type="inferred from homology"/>
<evidence type="ECO:0000313" key="7">
    <source>
        <dbReference type="EMBL" id="KZO96031.1"/>
    </source>
</evidence>
<dbReference type="PANTHER" id="PTHR16056">
    <property type="entry name" value="REGULATOR OF MICROTUBULE DYNAMICS PROTEIN"/>
    <property type="match status" value="1"/>
</dbReference>
<evidence type="ECO:0000256" key="5">
    <source>
        <dbReference type="RuleBase" id="RU368021"/>
    </source>
</evidence>
<keyword evidence="5" id="KW-0690">Ribosome biogenesis</keyword>
<dbReference type="GO" id="GO:0005634">
    <property type="term" value="C:nucleus"/>
    <property type="evidence" value="ECO:0007669"/>
    <property type="project" value="UniProtKB-SubCell"/>
</dbReference>
<keyword evidence="8" id="KW-1185">Reference proteome</keyword>
<evidence type="ECO:0000259" key="6">
    <source>
        <dbReference type="Pfam" id="PF12333"/>
    </source>
</evidence>
<organism evidence="7 8">
    <name type="scientific">Calocera viscosa (strain TUFC12733)</name>
    <dbReference type="NCBI Taxonomy" id="1330018"/>
    <lineage>
        <taxon>Eukaryota</taxon>
        <taxon>Fungi</taxon>
        <taxon>Dikarya</taxon>
        <taxon>Basidiomycota</taxon>
        <taxon>Agaricomycotina</taxon>
        <taxon>Dacrymycetes</taxon>
        <taxon>Dacrymycetales</taxon>
        <taxon>Dacrymycetaceae</taxon>
        <taxon>Calocera</taxon>
    </lineage>
</organism>
<dbReference type="Gene3D" id="1.25.10.10">
    <property type="entry name" value="Leucine-rich Repeat Variant"/>
    <property type="match status" value="1"/>
</dbReference>
<gene>
    <name evidence="7" type="ORF">CALVIDRAFT_146689</name>
</gene>
<comment type="similarity">
    <text evidence="3 5">Belongs to the IPI1/TEX10 family.</text>
</comment>
<reference evidence="7 8" key="1">
    <citation type="journal article" date="2016" name="Mol. Biol. Evol.">
        <title>Comparative Genomics of Early-Diverging Mushroom-Forming Fungi Provides Insights into the Origins of Lignocellulose Decay Capabilities.</title>
        <authorList>
            <person name="Nagy L.G."/>
            <person name="Riley R."/>
            <person name="Tritt A."/>
            <person name="Adam C."/>
            <person name="Daum C."/>
            <person name="Floudas D."/>
            <person name="Sun H."/>
            <person name="Yadav J.S."/>
            <person name="Pangilinan J."/>
            <person name="Larsson K.H."/>
            <person name="Matsuura K."/>
            <person name="Barry K."/>
            <person name="Labutti K."/>
            <person name="Kuo R."/>
            <person name="Ohm R.A."/>
            <person name="Bhattacharya S.S."/>
            <person name="Shirouzu T."/>
            <person name="Yoshinaga Y."/>
            <person name="Martin F.M."/>
            <person name="Grigoriev I.V."/>
            <person name="Hibbett D.S."/>
        </authorList>
    </citation>
    <scope>NUCLEOTIDE SEQUENCE [LARGE SCALE GENOMIC DNA]</scope>
    <source>
        <strain evidence="7 8">TUFC12733</strain>
    </source>
</reference>
<dbReference type="InterPro" id="IPR011989">
    <property type="entry name" value="ARM-like"/>
</dbReference>
<dbReference type="SUPFAM" id="SSF48371">
    <property type="entry name" value="ARM repeat"/>
    <property type="match status" value="1"/>
</dbReference>
<dbReference type="PANTHER" id="PTHR16056:SF2">
    <property type="entry name" value="TESTIS-EXPRESSED PROTEIN 10"/>
    <property type="match status" value="1"/>
</dbReference>
<evidence type="ECO:0000256" key="3">
    <source>
        <dbReference type="ARBA" id="ARBA00006427"/>
    </source>
</evidence>
<comment type="subcellular location">
    <subcellularLocation>
        <location evidence="2 5">Nucleus</location>
    </subcellularLocation>
</comment>
<dbReference type="Pfam" id="PF12333">
    <property type="entry name" value="Ipi1_N"/>
    <property type="match status" value="1"/>
</dbReference>
<dbReference type="AlphaFoldDB" id="A0A167LU29"/>
<comment type="subunit">
    <text evidence="5">Component of the RIX1 complex.</text>
</comment>
<accession>A0A167LU29</accession>
<dbReference type="InterPro" id="IPR024679">
    <property type="entry name" value="Ipi1_N"/>
</dbReference>
<evidence type="ECO:0000256" key="1">
    <source>
        <dbReference type="ARBA" id="ARBA00002355"/>
    </source>
</evidence>
<dbReference type="OrthoDB" id="361362at2759"/>
<dbReference type="InterPro" id="IPR016024">
    <property type="entry name" value="ARM-type_fold"/>
</dbReference>